<sequence length="190" mass="19990">MSDSTSGMQETGNRRLMGTVAAVPLLDTVGDLAALLARLPQDMPLVLDDHVRDTDPDDTSLVHAITPRIVGVVGDIGTGPAALRPALELGLVYVPDAGKSVRAAAAVRSDLPPRNPLVRAEVRLEDGYLVEGLLDAATVLDRTAQLLGTTAPDWLEHDSADAQALQAEADRIHQAVVRIRALATGVESPT</sequence>
<dbReference type="Proteomes" id="UP000634660">
    <property type="component" value="Unassembled WGS sequence"/>
</dbReference>
<dbReference type="RefSeq" id="WP_189829138.1">
    <property type="nucleotide sequence ID" value="NZ_BMVX01000038.1"/>
</dbReference>
<evidence type="ECO:0000313" key="1">
    <source>
        <dbReference type="EMBL" id="GGZ95189.1"/>
    </source>
</evidence>
<proteinExistence type="predicted"/>
<gene>
    <name evidence="1" type="ORF">GCM10010371_63900</name>
</gene>
<protein>
    <submittedName>
        <fullName evidence="1">Uncharacterized protein</fullName>
    </submittedName>
</protein>
<dbReference type="AlphaFoldDB" id="A0A918VEK5"/>
<comment type="caution">
    <text evidence="1">The sequence shown here is derived from an EMBL/GenBank/DDBJ whole genome shotgun (WGS) entry which is preliminary data.</text>
</comment>
<organism evidence="1 2">
    <name type="scientific">Streptomyces subrutilus</name>
    <dbReference type="NCBI Taxonomy" id="36818"/>
    <lineage>
        <taxon>Bacteria</taxon>
        <taxon>Bacillati</taxon>
        <taxon>Actinomycetota</taxon>
        <taxon>Actinomycetes</taxon>
        <taxon>Kitasatosporales</taxon>
        <taxon>Streptomycetaceae</taxon>
        <taxon>Streptomyces</taxon>
    </lineage>
</organism>
<evidence type="ECO:0000313" key="2">
    <source>
        <dbReference type="Proteomes" id="UP000634660"/>
    </source>
</evidence>
<reference evidence="1" key="1">
    <citation type="journal article" date="2014" name="Int. J. Syst. Evol. Microbiol.">
        <title>Complete genome sequence of Corynebacterium casei LMG S-19264T (=DSM 44701T), isolated from a smear-ripened cheese.</title>
        <authorList>
            <consortium name="US DOE Joint Genome Institute (JGI-PGF)"/>
            <person name="Walter F."/>
            <person name="Albersmeier A."/>
            <person name="Kalinowski J."/>
            <person name="Ruckert C."/>
        </authorList>
    </citation>
    <scope>NUCLEOTIDE SEQUENCE</scope>
    <source>
        <strain evidence="1">JCM 4834</strain>
    </source>
</reference>
<name>A0A918VEK5_9ACTN</name>
<dbReference type="EMBL" id="BMVX01000038">
    <property type="protein sequence ID" value="GGZ95189.1"/>
    <property type="molecule type" value="Genomic_DNA"/>
</dbReference>
<reference evidence="1" key="2">
    <citation type="submission" date="2020-09" db="EMBL/GenBank/DDBJ databases">
        <authorList>
            <person name="Sun Q."/>
            <person name="Ohkuma M."/>
        </authorList>
    </citation>
    <scope>NUCLEOTIDE SEQUENCE</scope>
    <source>
        <strain evidence="1">JCM 4834</strain>
    </source>
</reference>
<accession>A0A918VEK5</accession>